<evidence type="ECO:0000313" key="1">
    <source>
        <dbReference type="Proteomes" id="UP000887574"/>
    </source>
</evidence>
<name>A0A915E255_9BILA</name>
<dbReference type="WBParaSite" id="jg25673">
    <property type="protein sequence ID" value="jg25673"/>
    <property type="gene ID" value="jg25673"/>
</dbReference>
<organism evidence="1 2">
    <name type="scientific">Ditylenchus dipsaci</name>
    <dbReference type="NCBI Taxonomy" id="166011"/>
    <lineage>
        <taxon>Eukaryota</taxon>
        <taxon>Metazoa</taxon>
        <taxon>Ecdysozoa</taxon>
        <taxon>Nematoda</taxon>
        <taxon>Chromadorea</taxon>
        <taxon>Rhabditida</taxon>
        <taxon>Tylenchina</taxon>
        <taxon>Tylenchomorpha</taxon>
        <taxon>Sphaerularioidea</taxon>
        <taxon>Anguinidae</taxon>
        <taxon>Anguininae</taxon>
        <taxon>Ditylenchus</taxon>
    </lineage>
</organism>
<sequence>MQSFSWTNPYVIKILQALKNKEVSVADVVQFFKKASMLQEESKQSTTICQQLSQRIFSWERMMSCKGIWSRPFDHCSPSSKAWKGVEKVWLGAPQTHSAEQRHRVTTFTALLERHEQRPFLHHLITGDENTDEDDRPKPLPTLKEKYGCYMLNKGIHRSNCFLWNQNEKIRGCLFHYTEAIMRKVSELGSKLEYEMKDDLYKLIRLVMTLPLLPKIKLCLYGTKS</sequence>
<dbReference type="AlphaFoldDB" id="A0A915E255"/>
<accession>A0A915E255</accession>
<dbReference type="Proteomes" id="UP000887574">
    <property type="component" value="Unplaced"/>
</dbReference>
<evidence type="ECO:0000313" key="2">
    <source>
        <dbReference type="WBParaSite" id="jg25673"/>
    </source>
</evidence>
<proteinExistence type="predicted"/>
<reference evidence="2" key="1">
    <citation type="submission" date="2022-11" db="UniProtKB">
        <authorList>
            <consortium name="WormBaseParasite"/>
        </authorList>
    </citation>
    <scope>IDENTIFICATION</scope>
</reference>
<keyword evidence="1" id="KW-1185">Reference proteome</keyword>
<protein>
    <submittedName>
        <fullName evidence="2">Uncharacterized protein</fullName>
    </submittedName>
</protein>